<dbReference type="EMBL" id="LSBH01000033">
    <property type="protein sequence ID" value="OAQ60390.1"/>
    <property type="molecule type" value="Genomic_DNA"/>
</dbReference>
<evidence type="ECO:0000313" key="3">
    <source>
        <dbReference type="Proteomes" id="UP000078240"/>
    </source>
</evidence>
<protein>
    <submittedName>
        <fullName evidence="2">Uncharacterized protein</fullName>
    </submittedName>
</protein>
<dbReference type="Proteomes" id="UP000078240">
    <property type="component" value="Unassembled WGS sequence"/>
</dbReference>
<reference evidence="2 3" key="1">
    <citation type="submission" date="2016-01" db="EMBL/GenBank/DDBJ databases">
        <title>Biosynthesis of antibiotic leucinostatins and their inhibition on Phytophthora in bio-control Purpureocillium lilacinum.</title>
        <authorList>
            <person name="Wang G."/>
            <person name="Liu Z."/>
            <person name="Lin R."/>
            <person name="Li E."/>
            <person name="Mao Z."/>
            <person name="Ling J."/>
            <person name="Yin W."/>
            <person name="Xie B."/>
        </authorList>
    </citation>
    <scope>NUCLEOTIDE SEQUENCE [LARGE SCALE GENOMIC DNA]</scope>
    <source>
        <strain evidence="2">PLBJ-1</strain>
    </source>
</reference>
<feature type="compositionally biased region" description="Polar residues" evidence="1">
    <location>
        <begin position="1"/>
        <end position="10"/>
    </location>
</feature>
<feature type="region of interest" description="Disordered" evidence="1">
    <location>
        <begin position="110"/>
        <end position="140"/>
    </location>
</feature>
<feature type="region of interest" description="Disordered" evidence="1">
    <location>
        <begin position="1"/>
        <end position="30"/>
    </location>
</feature>
<evidence type="ECO:0000256" key="1">
    <source>
        <dbReference type="SAM" id="MobiDB-lite"/>
    </source>
</evidence>
<proteinExistence type="predicted"/>
<evidence type="ECO:0000313" key="2">
    <source>
        <dbReference type="EMBL" id="OAQ60390.1"/>
    </source>
</evidence>
<gene>
    <name evidence="2" type="ORF">VFPBJ_11560</name>
</gene>
<feature type="compositionally biased region" description="Basic residues" evidence="1">
    <location>
        <begin position="110"/>
        <end position="133"/>
    </location>
</feature>
<comment type="caution">
    <text evidence="2">The sequence shown here is derived from an EMBL/GenBank/DDBJ whole genome shotgun (WGS) entry which is preliminary data.</text>
</comment>
<sequence length="272" mass="30799">MSTNGSNLPDNTGLGHTSGDERSSSSPTTNTEWSVLDLDHFFDLMDCYVPKTYIDVGTSTATTFDHGIQHCNPTTESVPTDIQIQILDCTRQILARLQVIEAQVIEANGTHRRGHQRKITKPTRQAGRKRKRRSTDSTDPEIHSVKIKRVFLGGYGEEHAYTHKMDELGRGTWAPTKDSSERNSLDADCVMSMHDDLRIDLQINGGNLHQITVQSKDDAMEGLDAWGDRGLRISFDEARSMLESPMRECQHWFWKPTGPNEDWREVEKIDCN</sequence>
<accession>A0A179F4U7</accession>
<organism evidence="2 3">
    <name type="scientific">Purpureocillium lilacinum</name>
    <name type="common">Paecilomyces lilacinus</name>
    <dbReference type="NCBI Taxonomy" id="33203"/>
    <lineage>
        <taxon>Eukaryota</taxon>
        <taxon>Fungi</taxon>
        <taxon>Dikarya</taxon>
        <taxon>Ascomycota</taxon>
        <taxon>Pezizomycotina</taxon>
        <taxon>Sordariomycetes</taxon>
        <taxon>Hypocreomycetidae</taxon>
        <taxon>Hypocreales</taxon>
        <taxon>Ophiocordycipitaceae</taxon>
        <taxon>Purpureocillium</taxon>
    </lineage>
</organism>
<dbReference type="AlphaFoldDB" id="A0A179F4U7"/>
<name>A0A179F4U7_PURLI</name>